<keyword evidence="2" id="KW-1185">Reference proteome</keyword>
<organism evidence="1 2">
    <name type="scientific">Nitrolancea hollandica Lb</name>
    <dbReference type="NCBI Taxonomy" id="1129897"/>
    <lineage>
        <taxon>Bacteria</taxon>
        <taxon>Pseudomonadati</taxon>
        <taxon>Thermomicrobiota</taxon>
        <taxon>Thermomicrobia</taxon>
        <taxon>Sphaerobacterales</taxon>
        <taxon>Sphaerobacterineae</taxon>
        <taxon>Sphaerobacteraceae</taxon>
        <taxon>Nitrolancea</taxon>
    </lineage>
</organism>
<dbReference type="Gene3D" id="3.30.160.250">
    <property type="match status" value="1"/>
</dbReference>
<evidence type="ECO:0000313" key="2">
    <source>
        <dbReference type="Proteomes" id="UP000004221"/>
    </source>
</evidence>
<proteinExistence type="predicted"/>
<reference evidence="1 2" key="1">
    <citation type="journal article" date="2012" name="ISME J.">
        <title>Nitrification expanded: discovery, physiology and genomics of a nitrite-oxidizing bacterium from the phylum Chloroflexi.</title>
        <authorList>
            <person name="Sorokin D.Y."/>
            <person name="Lucker S."/>
            <person name="Vejmelkova D."/>
            <person name="Kostrikina N.A."/>
            <person name="Kleerebezem R."/>
            <person name="Rijpstra W.I."/>
            <person name="Damste J.S."/>
            <person name="Le Paslier D."/>
            <person name="Muyzer G."/>
            <person name="Wagner M."/>
            <person name="van Loosdrecht M.C."/>
            <person name="Daims H."/>
        </authorList>
    </citation>
    <scope>NUCLEOTIDE SEQUENCE [LARGE SCALE GENOMIC DNA]</scope>
    <source>
        <strain evidence="2">none</strain>
    </source>
</reference>
<dbReference type="PANTHER" id="PTHR34504">
    <property type="entry name" value="ANTITOXIN HICB"/>
    <property type="match status" value="1"/>
</dbReference>
<dbReference type="InterPro" id="IPR035069">
    <property type="entry name" value="TTHA1013/TTHA0281-like"/>
</dbReference>
<sequence>MANRQYLLVIERTEGGFRGYSPDVPECSAVGSTPTETEERYRDALEMYFARLVANGQPLPVPKSRATYVTV</sequence>
<evidence type="ECO:0000313" key="1">
    <source>
        <dbReference type="EMBL" id="CCF83366.1"/>
    </source>
</evidence>
<dbReference type="PANTHER" id="PTHR34504:SF2">
    <property type="entry name" value="UPF0150 PROTEIN SSL0259"/>
    <property type="match status" value="1"/>
</dbReference>
<dbReference type="InterPro" id="IPR051404">
    <property type="entry name" value="TA_system_antitoxin"/>
</dbReference>
<dbReference type="SUPFAM" id="SSF143100">
    <property type="entry name" value="TTHA1013/TTHA0281-like"/>
    <property type="match status" value="1"/>
</dbReference>
<name>I4EFA4_9BACT</name>
<protein>
    <recommendedName>
        <fullName evidence="3">HicB-like antitoxin of toxin-antitoxin system domain-containing protein</fullName>
    </recommendedName>
</protein>
<gene>
    <name evidence="1" type="ORF">NITHO_2240005</name>
</gene>
<comment type="caution">
    <text evidence="1">The sequence shown here is derived from an EMBL/GenBank/DDBJ whole genome shotgun (WGS) entry which is preliminary data.</text>
</comment>
<evidence type="ECO:0008006" key="3">
    <source>
        <dbReference type="Google" id="ProtNLM"/>
    </source>
</evidence>
<dbReference type="RefSeq" id="WP_008476459.1">
    <property type="nucleotide sequence ID" value="NZ_CAGS01000140.1"/>
</dbReference>
<dbReference type="AlphaFoldDB" id="I4EFA4"/>
<accession>I4EFA4</accession>
<dbReference type="EMBL" id="CAGS01000140">
    <property type="protein sequence ID" value="CCF83366.1"/>
    <property type="molecule type" value="Genomic_DNA"/>
</dbReference>
<dbReference type="OrthoDB" id="5419659at2"/>
<dbReference type="Proteomes" id="UP000004221">
    <property type="component" value="Unassembled WGS sequence"/>
</dbReference>